<dbReference type="GO" id="GO:0061630">
    <property type="term" value="F:ubiquitin protein ligase activity"/>
    <property type="evidence" value="ECO:0007669"/>
    <property type="project" value="TreeGrafter"/>
</dbReference>
<evidence type="ECO:0000313" key="4">
    <source>
        <dbReference type="Proteomes" id="UP001152795"/>
    </source>
</evidence>
<dbReference type="OrthoDB" id="342730at2759"/>
<comment type="caution">
    <text evidence="3">The sequence shown here is derived from an EMBL/GenBank/DDBJ whole genome shotgun (WGS) entry which is preliminary data.</text>
</comment>
<proteinExistence type="predicted"/>
<dbReference type="PANTHER" id="PTHR24104:SF25">
    <property type="entry name" value="PROTEIN LIN-41"/>
    <property type="match status" value="1"/>
</dbReference>
<dbReference type="Gene3D" id="2.120.10.30">
    <property type="entry name" value="TolB, C-terminal domain"/>
    <property type="match status" value="2"/>
</dbReference>
<evidence type="ECO:0000256" key="2">
    <source>
        <dbReference type="SAM" id="MobiDB-lite"/>
    </source>
</evidence>
<dbReference type="Gene3D" id="1.10.533.10">
    <property type="entry name" value="Death Domain, Fas"/>
    <property type="match status" value="1"/>
</dbReference>
<accession>A0A7D9EEY4</accession>
<dbReference type="GO" id="GO:0000209">
    <property type="term" value="P:protein polyubiquitination"/>
    <property type="evidence" value="ECO:0007669"/>
    <property type="project" value="TreeGrafter"/>
</dbReference>
<feature type="region of interest" description="Disordered" evidence="2">
    <location>
        <begin position="304"/>
        <end position="323"/>
    </location>
</feature>
<dbReference type="InterPro" id="IPR001875">
    <property type="entry name" value="DED_dom"/>
</dbReference>
<dbReference type="GO" id="GO:0043161">
    <property type="term" value="P:proteasome-mediated ubiquitin-dependent protein catabolic process"/>
    <property type="evidence" value="ECO:0007669"/>
    <property type="project" value="TreeGrafter"/>
</dbReference>
<reference evidence="3" key="1">
    <citation type="submission" date="2020-04" db="EMBL/GenBank/DDBJ databases">
        <authorList>
            <person name="Alioto T."/>
            <person name="Alioto T."/>
            <person name="Gomez Garrido J."/>
        </authorList>
    </citation>
    <scope>NUCLEOTIDE SEQUENCE</scope>
    <source>
        <strain evidence="3">A484AB</strain>
    </source>
</reference>
<dbReference type="InterPro" id="IPR001258">
    <property type="entry name" value="NHL_repeat"/>
</dbReference>
<keyword evidence="1" id="KW-0175">Coiled coil</keyword>
<feature type="coiled-coil region" evidence="1">
    <location>
        <begin position="139"/>
        <end position="208"/>
    </location>
</feature>
<evidence type="ECO:0000256" key="1">
    <source>
        <dbReference type="SAM" id="Coils"/>
    </source>
</evidence>
<dbReference type="SUPFAM" id="SSF101898">
    <property type="entry name" value="NHL repeat"/>
    <property type="match status" value="1"/>
</dbReference>
<gene>
    <name evidence="3" type="ORF">PACLA_8A053785</name>
</gene>
<organism evidence="3 4">
    <name type="scientific">Paramuricea clavata</name>
    <name type="common">Red gorgonian</name>
    <name type="synonym">Violescent sea-whip</name>
    <dbReference type="NCBI Taxonomy" id="317549"/>
    <lineage>
        <taxon>Eukaryota</taxon>
        <taxon>Metazoa</taxon>
        <taxon>Cnidaria</taxon>
        <taxon>Anthozoa</taxon>
        <taxon>Octocorallia</taxon>
        <taxon>Malacalcyonacea</taxon>
        <taxon>Plexauridae</taxon>
        <taxon>Paramuricea</taxon>
    </lineage>
</organism>
<dbReference type="GO" id="GO:0016874">
    <property type="term" value="F:ligase activity"/>
    <property type="evidence" value="ECO:0007669"/>
    <property type="project" value="UniProtKB-KW"/>
</dbReference>
<feature type="compositionally biased region" description="Basic and acidic residues" evidence="2">
    <location>
        <begin position="304"/>
        <end position="313"/>
    </location>
</feature>
<keyword evidence="3" id="KW-0436">Ligase</keyword>
<sequence>MSNVSSHANFEQNNTFLDLLTVIGNEIPEEALSKLKVLLRGHVDKDILDYSVETGAQLLLILHKRGLVTNKRLSFLRKFLKEAKCTNSLSYLDSYEDKNKIWTDEGRLRASIFHDSRSKRLDSLAKRIENEIHLSKDDQENNKQDIVSLQDEIQRKKESIIEYEESMQKSKLRIISEQLLLQSVRKKLEDLKYVIRKLYREEESLTEKLNSTIKPKRTIRDELASKRVEIKGKELLESELSRKDERITEQIRLLHTDVRNQTIKMIEIEKTIQEDTLKLRNLKKNLFKEITSSEELKETLTELKQNSDHDKTKTSRPYCRNQGSRLTFTSPVTGYLVNTPSNTSVAKTIDYDGLVEHSEPFVIGRYGTRENPPQFMHPCSIAVDVNDDIYVADSKNARVQILSLNGDPIRKPIDLGKNFQPSSITVNSDQHVFVSDSHVVRAYSSNGELLRYILPIYAKFDVRPQITGLVTTNHGTILLIDRANRQIQEFRQDGTFKRFIGGNHVLKSPFGVGVAKNGDIIVSDACQIKIFDGRTETVKNTIGIRGIGKGKLLNPRGLTVDIDNNAVVADCESHKIHVLSLQDGENNSFGSLGTDAGFFDTPCDVAVTSDGRKIVVVEARNHRLQVFTRRQPEFDYERYISKVKEEIYNLDVTY</sequence>
<dbReference type="PROSITE" id="PS51125">
    <property type="entry name" value="NHL"/>
    <property type="match status" value="3"/>
</dbReference>
<dbReference type="Proteomes" id="UP001152795">
    <property type="component" value="Unassembled WGS sequence"/>
</dbReference>
<dbReference type="SUPFAM" id="SSF47986">
    <property type="entry name" value="DEATH domain"/>
    <property type="match status" value="1"/>
</dbReference>
<dbReference type="InterPro" id="IPR011029">
    <property type="entry name" value="DEATH-like_dom_sf"/>
</dbReference>
<dbReference type="PANTHER" id="PTHR24104">
    <property type="entry name" value="E3 UBIQUITIN-PROTEIN LIGASE NHLRC1-RELATED"/>
    <property type="match status" value="1"/>
</dbReference>
<dbReference type="GO" id="GO:0042981">
    <property type="term" value="P:regulation of apoptotic process"/>
    <property type="evidence" value="ECO:0007669"/>
    <property type="project" value="InterPro"/>
</dbReference>
<dbReference type="InterPro" id="IPR050952">
    <property type="entry name" value="TRIM-NHL_E3_ligases"/>
</dbReference>
<protein>
    <submittedName>
        <fullName evidence="3">E3 ubiquitin- ligase TRIM71</fullName>
    </submittedName>
</protein>
<keyword evidence="4" id="KW-1185">Reference proteome</keyword>
<dbReference type="AlphaFoldDB" id="A0A7D9EEY4"/>
<dbReference type="Pfam" id="PF01436">
    <property type="entry name" value="NHL"/>
    <property type="match status" value="1"/>
</dbReference>
<evidence type="ECO:0000313" key="3">
    <source>
        <dbReference type="EMBL" id="CAB4008487.1"/>
    </source>
</evidence>
<dbReference type="PROSITE" id="PS50168">
    <property type="entry name" value="DED"/>
    <property type="match status" value="1"/>
</dbReference>
<dbReference type="InterPro" id="IPR011042">
    <property type="entry name" value="6-blade_b-propeller_TolB-like"/>
</dbReference>
<dbReference type="EMBL" id="CACRXK020006137">
    <property type="protein sequence ID" value="CAB4008487.1"/>
    <property type="molecule type" value="Genomic_DNA"/>
</dbReference>
<dbReference type="CDD" id="cd05819">
    <property type="entry name" value="NHL"/>
    <property type="match status" value="1"/>
</dbReference>
<name>A0A7D9EEY4_PARCT</name>